<dbReference type="Proteomes" id="UP001241605">
    <property type="component" value="Plasmid unnamed2"/>
</dbReference>
<organism evidence="7 8">
    <name type="scientific">Tropicibacter oceani</name>
    <dbReference type="NCBI Taxonomy" id="3058420"/>
    <lineage>
        <taxon>Bacteria</taxon>
        <taxon>Pseudomonadati</taxon>
        <taxon>Pseudomonadota</taxon>
        <taxon>Alphaproteobacteria</taxon>
        <taxon>Rhodobacterales</taxon>
        <taxon>Roseobacteraceae</taxon>
        <taxon>Tropicibacter</taxon>
    </lineage>
</organism>
<dbReference type="Gene3D" id="3.20.20.70">
    <property type="entry name" value="Aldolase class I"/>
    <property type="match status" value="1"/>
</dbReference>
<dbReference type="InterPro" id="IPR013785">
    <property type="entry name" value="Aldolase_TIM"/>
</dbReference>
<evidence type="ECO:0000313" key="7">
    <source>
        <dbReference type="EMBL" id="WGW05997.1"/>
    </source>
</evidence>
<dbReference type="InterPro" id="IPR023885">
    <property type="entry name" value="4Fe4S-binding_SPASM_dom"/>
</dbReference>
<feature type="domain" description="Radical SAM core" evidence="6">
    <location>
        <begin position="105"/>
        <end position="319"/>
    </location>
</feature>
<dbReference type="InterPro" id="IPR007197">
    <property type="entry name" value="rSAM"/>
</dbReference>
<dbReference type="Pfam" id="PF13186">
    <property type="entry name" value="SPASM"/>
    <property type="match status" value="1"/>
</dbReference>
<dbReference type="PANTHER" id="PTHR11228">
    <property type="entry name" value="RADICAL SAM DOMAIN PROTEIN"/>
    <property type="match status" value="1"/>
</dbReference>
<dbReference type="SUPFAM" id="SSF102114">
    <property type="entry name" value="Radical SAM enzymes"/>
    <property type="match status" value="1"/>
</dbReference>
<dbReference type="SFLD" id="SFLDG01386">
    <property type="entry name" value="main_SPASM_domain-containing"/>
    <property type="match status" value="1"/>
</dbReference>
<keyword evidence="2" id="KW-0949">S-adenosyl-L-methionine</keyword>
<name>A0ABY8QQA9_9RHOB</name>
<sequence length="540" mass="56979">MTRVLRISDAGYSVCPDCGRHVLLRDQVEDTRCPFCGAGILDRATGPAAGTLAHLARLPGRAGVMCRALLAAGGGAGEGARAVPRDAALDGDPARFPRNLDGDDRASPRHVVWELTLACDLKCLHCGSRAGARRRDELDTAQCLDLVHEMADMGIREVTLIGGEAYMRRDWAQIAAAITRAGMGCSMTTGARSFDARRLAQAVDAGIAVIGVSIDGLEATHDALRGVPGSWRMAVEASERIAASPIRLATNTQINALSAPELAGVARLMAEVGSASWQVQLTVAMGQAADRPDLLLQPDDLLEIFPLLVWTRETILDPAGIALVMGNNIGYFSPFEPALRYGGDIGVHWSGCSAGAQVLGIEADGTVKGCPSLATQDFSAGRAGRQALARIVAEAPEITRFAQRGAGDLTGYCADCPYAQICRAGCSWTAHSLMGRTGDNPYCIHRALDRDALGLRETLVKLAEAPGLPFDTGRFALRKTAARAADRRPGVLGVPLAQVIAADAFGGGLQGADRLQTCLSPSRRAAPVDSKRRLHHGKET</sequence>
<dbReference type="PANTHER" id="PTHR11228:SF7">
    <property type="entry name" value="PQQA PEPTIDE CYCLASE"/>
    <property type="match status" value="1"/>
</dbReference>
<reference evidence="7 8" key="1">
    <citation type="submission" date="2023-05" db="EMBL/GenBank/DDBJ databases">
        <title>YMD87, complete Genome.</title>
        <authorList>
            <person name="Zhang J."/>
            <person name="Xu X."/>
        </authorList>
    </citation>
    <scope>NUCLEOTIDE SEQUENCE [LARGE SCALE GENOMIC DNA]</scope>
    <source>
        <strain evidence="7 8">YMD87</strain>
        <plasmid evidence="7 8">unnamed2</plasmid>
    </source>
</reference>
<dbReference type="InterPro" id="IPR050377">
    <property type="entry name" value="Radical_SAM_PqqE_MftC-like"/>
</dbReference>
<evidence type="ECO:0000256" key="5">
    <source>
        <dbReference type="ARBA" id="ARBA00023014"/>
    </source>
</evidence>
<dbReference type="EMBL" id="CP124618">
    <property type="protein sequence ID" value="WGW05997.1"/>
    <property type="molecule type" value="Genomic_DNA"/>
</dbReference>
<gene>
    <name evidence="7" type="ORF">QF118_19520</name>
</gene>
<evidence type="ECO:0000256" key="2">
    <source>
        <dbReference type="ARBA" id="ARBA00022691"/>
    </source>
</evidence>
<geneLocation type="plasmid" evidence="7 8">
    <name>unnamed2</name>
</geneLocation>
<evidence type="ECO:0000256" key="1">
    <source>
        <dbReference type="ARBA" id="ARBA00001966"/>
    </source>
</evidence>
<evidence type="ECO:0000256" key="4">
    <source>
        <dbReference type="ARBA" id="ARBA00023004"/>
    </source>
</evidence>
<dbReference type="PROSITE" id="PS51918">
    <property type="entry name" value="RADICAL_SAM"/>
    <property type="match status" value="1"/>
</dbReference>
<evidence type="ECO:0000259" key="6">
    <source>
        <dbReference type="PROSITE" id="PS51918"/>
    </source>
</evidence>
<keyword evidence="7" id="KW-0614">Plasmid</keyword>
<dbReference type="CDD" id="cd01335">
    <property type="entry name" value="Radical_SAM"/>
    <property type="match status" value="1"/>
</dbReference>
<keyword evidence="3" id="KW-0479">Metal-binding</keyword>
<dbReference type="InterPro" id="IPR058240">
    <property type="entry name" value="rSAM_sf"/>
</dbReference>
<dbReference type="NCBIfam" id="TIGR04085">
    <property type="entry name" value="rSAM_more_4Fe4S"/>
    <property type="match status" value="1"/>
</dbReference>
<protein>
    <submittedName>
        <fullName evidence="7">Radical SAM protein</fullName>
    </submittedName>
</protein>
<keyword evidence="4" id="KW-0408">Iron</keyword>
<dbReference type="RefSeq" id="WP_282302620.1">
    <property type="nucleotide sequence ID" value="NZ_CP124618.1"/>
</dbReference>
<dbReference type="SFLD" id="SFLDS00029">
    <property type="entry name" value="Radical_SAM"/>
    <property type="match status" value="1"/>
</dbReference>
<dbReference type="Pfam" id="PF04055">
    <property type="entry name" value="Radical_SAM"/>
    <property type="match status" value="1"/>
</dbReference>
<evidence type="ECO:0000256" key="3">
    <source>
        <dbReference type="ARBA" id="ARBA00022723"/>
    </source>
</evidence>
<evidence type="ECO:0000313" key="8">
    <source>
        <dbReference type="Proteomes" id="UP001241605"/>
    </source>
</evidence>
<comment type="cofactor">
    <cofactor evidence="1">
        <name>[4Fe-4S] cluster</name>
        <dbReference type="ChEBI" id="CHEBI:49883"/>
    </cofactor>
</comment>
<keyword evidence="8" id="KW-1185">Reference proteome</keyword>
<proteinExistence type="predicted"/>
<accession>A0ABY8QQA9</accession>
<dbReference type="SFLD" id="SFLDG01067">
    <property type="entry name" value="SPASM/twitch_domain_containing"/>
    <property type="match status" value="1"/>
</dbReference>
<keyword evidence="5" id="KW-0411">Iron-sulfur</keyword>